<dbReference type="InterPro" id="IPR008979">
    <property type="entry name" value="Galactose-bd-like_sf"/>
</dbReference>
<evidence type="ECO:0000313" key="10">
    <source>
        <dbReference type="EMBL" id="CDW80955.1"/>
    </source>
</evidence>
<accession>A0A078AFI1</accession>
<dbReference type="InterPro" id="IPR051941">
    <property type="entry name" value="BG_Antigen-Binding_Lectin"/>
</dbReference>
<dbReference type="Proteomes" id="UP000039865">
    <property type="component" value="Unassembled WGS sequence"/>
</dbReference>
<dbReference type="InterPro" id="IPR006585">
    <property type="entry name" value="FTP1"/>
</dbReference>
<dbReference type="SUPFAM" id="SSF49785">
    <property type="entry name" value="Galactose-binding domain-like"/>
    <property type="match status" value="2"/>
</dbReference>
<evidence type="ECO:0000256" key="6">
    <source>
        <dbReference type="ARBA" id="ARBA00022837"/>
    </source>
</evidence>
<comment type="similarity">
    <text evidence="2">Belongs to the fucolectin family.</text>
</comment>
<dbReference type="InParanoid" id="A0A078AFI1"/>
<feature type="domain" description="Fucolectin tachylectin-4 pentraxin-1" evidence="9">
    <location>
        <begin position="21"/>
        <end position="153"/>
    </location>
</feature>
<evidence type="ECO:0000256" key="8">
    <source>
        <dbReference type="SAM" id="SignalP"/>
    </source>
</evidence>
<dbReference type="GO" id="GO:0042806">
    <property type="term" value="F:fucose binding"/>
    <property type="evidence" value="ECO:0007669"/>
    <property type="project" value="UniProtKB-ARBA"/>
</dbReference>
<evidence type="ECO:0000259" key="9">
    <source>
        <dbReference type="SMART" id="SM00607"/>
    </source>
</evidence>
<keyword evidence="8" id="KW-0732">Signal</keyword>
<dbReference type="AlphaFoldDB" id="A0A078AFI1"/>
<dbReference type="Gene3D" id="2.60.120.260">
    <property type="entry name" value="Galactose-binding domain-like"/>
    <property type="match status" value="2"/>
</dbReference>
<dbReference type="EMBL" id="CCKQ01009466">
    <property type="protein sequence ID" value="CDW80955.1"/>
    <property type="molecule type" value="Genomic_DNA"/>
</dbReference>
<keyword evidence="4" id="KW-0479">Metal-binding</keyword>
<dbReference type="Gene3D" id="3.30.1750.10">
    <property type="entry name" value="Hemolytic lectin CEL-III, C-terminal domain"/>
    <property type="match status" value="1"/>
</dbReference>
<dbReference type="GO" id="GO:0046872">
    <property type="term" value="F:metal ion binding"/>
    <property type="evidence" value="ECO:0007669"/>
    <property type="project" value="UniProtKB-KW"/>
</dbReference>
<dbReference type="Pfam" id="PF22633">
    <property type="entry name" value="F5_F8_type_C_2"/>
    <property type="match status" value="2"/>
</dbReference>
<evidence type="ECO:0000256" key="4">
    <source>
        <dbReference type="ARBA" id="ARBA00022723"/>
    </source>
</evidence>
<comment type="function">
    <text evidence="1">Acts as a defensive agent. Recognizes blood group fucosylated oligosaccharides including A, B, H and Lewis B-type antigens. Does not recognize Lewis A antigen and has low affinity for monovalent haptens.</text>
</comment>
<evidence type="ECO:0000256" key="5">
    <source>
        <dbReference type="ARBA" id="ARBA00022734"/>
    </source>
</evidence>
<feature type="domain" description="Fucolectin tachylectin-4 pentraxin-1" evidence="9">
    <location>
        <begin position="154"/>
        <end position="291"/>
    </location>
</feature>
<feature type="signal peptide" evidence="8">
    <location>
        <begin position="1"/>
        <end position="19"/>
    </location>
</feature>
<dbReference type="PANTHER" id="PTHR45713">
    <property type="entry name" value="FTP DOMAIN-CONTAINING PROTEIN"/>
    <property type="match status" value="1"/>
</dbReference>
<gene>
    <name evidence="10" type="primary">Contig5283.g246</name>
    <name evidence="10" type="ORF">STYLEM_9961</name>
</gene>
<feature type="chain" id="PRO_5001729370" description="Fucolectin tachylectin-4 pentraxin-1 domain-containing protein" evidence="8">
    <location>
        <begin position="20"/>
        <end position="460"/>
    </location>
</feature>
<keyword evidence="6" id="KW-0106">Calcium</keyword>
<keyword evidence="5" id="KW-0430">Lectin</keyword>
<keyword evidence="7" id="KW-1015">Disulfide bond</keyword>
<dbReference type="PANTHER" id="PTHR45713:SF6">
    <property type="entry name" value="F5_8 TYPE C DOMAIN-CONTAINING PROTEIN"/>
    <property type="match status" value="1"/>
</dbReference>
<evidence type="ECO:0000256" key="3">
    <source>
        <dbReference type="ARBA" id="ARBA00011233"/>
    </source>
</evidence>
<evidence type="ECO:0000256" key="7">
    <source>
        <dbReference type="ARBA" id="ARBA00023157"/>
    </source>
</evidence>
<sequence>MCARKSLLIAPLLLALISGRSINVLYRTRAWQSSTASGGDAGRAVDGNTSPIYSDGSCTHTNSGVGNWWISDMYDVKHIQTVMIFNREDAGPERLTNYQIRVGNSSDPGSNPICFTNQGTGGGIFSCDQWGRYLAIVLNSNNPLTLCEVKAFEGPNIALNHQAVQSSTSSGGDANRPIRNNFFSSYWGKNTCTHTNQESQPYWYVDLGSEQLIAGVSIASRWDCCGERTTNYQVVVGNSADVNLNTPCSGNPTRDADVYCGLSGRFVGIKASNQVLHLCGIAIITGTVGAPTGYWEMVGSGENIVHSFERGVQMTDGTETTTSDTHTVSISIEQSFSFFKIGESSVSMGYEYSRSVASTVRKDITKHVTTGCSSTCMTDGSRIVYVWQWMMKGTNDWGAVDESWNLFTCNFVCRYEPTSPRCPLTKCADKECNTCTNGVTYRAQVSSKKQSSLIQLLAAH</sequence>
<organism evidence="10 11">
    <name type="scientific">Stylonychia lemnae</name>
    <name type="common">Ciliate</name>
    <dbReference type="NCBI Taxonomy" id="5949"/>
    <lineage>
        <taxon>Eukaryota</taxon>
        <taxon>Sar</taxon>
        <taxon>Alveolata</taxon>
        <taxon>Ciliophora</taxon>
        <taxon>Intramacronucleata</taxon>
        <taxon>Spirotrichea</taxon>
        <taxon>Stichotrichia</taxon>
        <taxon>Sporadotrichida</taxon>
        <taxon>Oxytrichidae</taxon>
        <taxon>Stylonychinae</taxon>
        <taxon>Stylonychia</taxon>
    </lineage>
</organism>
<dbReference type="GO" id="GO:0010185">
    <property type="term" value="P:regulation of cellular defense response"/>
    <property type="evidence" value="ECO:0007669"/>
    <property type="project" value="UniProtKB-ARBA"/>
</dbReference>
<comment type="subunit">
    <text evidence="3">Homotrimer.</text>
</comment>
<keyword evidence="11" id="KW-1185">Reference proteome</keyword>
<reference evidence="10 11" key="1">
    <citation type="submission" date="2014-06" db="EMBL/GenBank/DDBJ databases">
        <authorList>
            <person name="Swart Estienne"/>
        </authorList>
    </citation>
    <scope>NUCLEOTIDE SEQUENCE [LARGE SCALE GENOMIC DNA]</scope>
    <source>
        <strain evidence="10 11">130c</strain>
    </source>
</reference>
<dbReference type="SMART" id="SM00607">
    <property type="entry name" value="FTP"/>
    <property type="match status" value="2"/>
</dbReference>
<dbReference type="InterPro" id="IPR028988">
    <property type="entry name" value="CEL-III_C_sf"/>
</dbReference>
<dbReference type="OrthoDB" id="547680at2759"/>
<evidence type="ECO:0000256" key="1">
    <source>
        <dbReference type="ARBA" id="ARBA00002219"/>
    </source>
</evidence>
<dbReference type="GO" id="GO:0001868">
    <property type="term" value="P:regulation of complement activation, lectin pathway"/>
    <property type="evidence" value="ECO:0007669"/>
    <property type="project" value="UniProtKB-ARBA"/>
</dbReference>
<evidence type="ECO:0000256" key="2">
    <source>
        <dbReference type="ARBA" id="ARBA00010147"/>
    </source>
</evidence>
<proteinExistence type="inferred from homology"/>
<name>A0A078AFI1_STYLE</name>
<protein>
    <recommendedName>
        <fullName evidence="9">Fucolectin tachylectin-4 pentraxin-1 domain-containing protein</fullName>
    </recommendedName>
</protein>
<evidence type="ECO:0000313" key="11">
    <source>
        <dbReference type="Proteomes" id="UP000039865"/>
    </source>
</evidence>